<comment type="caution">
    <text evidence="1">The sequence shown here is derived from an EMBL/GenBank/DDBJ whole genome shotgun (WGS) entry which is preliminary data.</text>
</comment>
<dbReference type="EMBL" id="WIGN01000371">
    <property type="protein sequence ID" value="KAF6796415.1"/>
    <property type="molecule type" value="Genomic_DNA"/>
</dbReference>
<evidence type="ECO:0000313" key="2">
    <source>
        <dbReference type="Proteomes" id="UP000652219"/>
    </source>
</evidence>
<proteinExistence type="predicted"/>
<evidence type="ECO:0000313" key="1">
    <source>
        <dbReference type="EMBL" id="KAF6796415.1"/>
    </source>
</evidence>
<dbReference type="Proteomes" id="UP000652219">
    <property type="component" value="Unassembled WGS sequence"/>
</dbReference>
<name>A0A8H6ISX5_9PEZI</name>
<reference evidence="1 2" key="1">
    <citation type="journal article" date="2020" name="Phytopathology">
        <title>Genome Sequence Resources of Colletotrichum truncatum, C. plurivorum, C. musicola, and C. sojae: Four Species Pathogenic to Soybean (Glycine max).</title>
        <authorList>
            <person name="Rogerio F."/>
            <person name="Boufleur T.R."/>
            <person name="Ciampi-Guillardi M."/>
            <person name="Sukno S.A."/>
            <person name="Thon M.R."/>
            <person name="Massola Junior N.S."/>
            <person name="Baroncelli R."/>
        </authorList>
    </citation>
    <scope>NUCLEOTIDE SEQUENCE [LARGE SCALE GENOMIC DNA]</scope>
    <source>
        <strain evidence="1 2">LFN0009</strain>
    </source>
</reference>
<organism evidence="1 2">
    <name type="scientific">Colletotrichum sojae</name>
    <dbReference type="NCBI Taxonomy" id="2175907"/>
    <lineage>
        <taxon>Eukaryota</taxon>
        <taxon>Fungi</taxon>
        <taxon>Dikarya</taxon>
        <taxon>Ascomycota</taxon>
        <taxon>Pezizomycotina</taxon>
        <taxon>Sordariomycetes</taxon>
        <taxon>Hypocreomycetidae</taxon>
        <taxon>Glomerellales</taxon>
        <taxon>Glomerellaceae</taxon>
        <taxon>Colletotrichum</taxon>
        <taxon>Colletotrichum orchidearum species complex</taxon>
    </lineage>
</organism>
<gene>
    <name evidence="1" type="ORF">CSOJ01_13197</name>
</gene>
<dbReference type="AlphaFoldDB" id="A0A8H6ISX5"/>
<keyword evidence="2" id="KW-1185">Reference proteome</keyword>
<sequence>MITNQNLQNPTLQVRTMPSRVPLASARWPYYRRPSCAGPTPSSIVQVQGSDSARLTFLGLAPVPKSERWYADRWNSQPSLGGSMFNGHLLAQALGARRLAFNHLSIAQVRLPRVKGMPLDSGHVSVVIGVDEDSRLVDEVASEVELFLGR</sequence>
<accession>A0A8H6ISX5</accession>
<protein>
    <submittedName>
        <fullName evidence="1">Uncharacterized protein</fullName>
    </submittedName>
</protein>